<feature type="transmembrane region" description="Helical" evidence="2">
    <location>
        <begin position="65"/>
        <end position="86"/>
    </location>
</feature>
<keyword evidence="3" id="KW-1185">Reference proteome</keyword>
<dbReference type="AlphaFoldDB" id="A0A1I8FCA4"/>
<dbReference type="PANTHER" id="PTHR44733">
    <property type="entry name" value="DNAJ HOMOLOG SUBFAMILY C MEMBER 22"/>
    <property type="match status" value="1"/>
</dbReference>
<name>A0A1I8FCA4_9PLAT</name>
<dbReference type="Proteomes" id="UP000095280">
    <property type="component" value="Unplaced"/>
</dbReference>
<keyword evidence="2" id="KW-0812">Transmembrane</keyword>
<evidence type="ECO:0000313" key="4">
    <source>
        <dbReference type="WBParaSite" id="maker-unitig_27596-snap-gene-0.1-mRNA-1"/>
    </source>
</evidence>
<dbReference type="WBParaSite" id="maker-unitig_27596-snap-gene-0.1-mRNA-1">
    <property type="protein sequence ID" value="maker-unitig_27596-snap-gene-0.1-mRNA-1"/>
    <property type="gene ID" value="maker-unitig_27596-snap-gene-0.1"/>
</dbReference>
<sequence>RVPSWQHRVHQMSFTKLAICSYCSFVVYSTDFNNILYGSLLTVSLANWFCRDWRSRPAKPKSRCGRACAVSLGACLFYSLLAFSLLNNARVTYEGESVPLREAVRNFFKSPLWREMRDTVGKLYEYYKIHGFKEILKQLWDALDPQGLKDAASIIGIKEGAGPDADSVPCRTKLKWRAAPGPKQDPDPDKKRNFQPSSRMSAPPATSCWSVMRSSLIGLLRGLRPPAAQTRTPARTIFMMGPYDRAHSGGRGTRRESPRQAGVPEEAKLSFRQRMAEWRARHHPEPPPPATSACRQAPAGARAPGPQSAAARRPRRGGARLGVGAAGPSTPCLPPGTTPSWSTCSDGCFFYPVVPLRAHFADPDLPAEFVHCPWQRNDAETCSEGPKTRALAGAAGFRQSAALVKQQQLKWAVLLTVTDEHLCSRCGSASTAHMAGHRQSPAAAAWAEARVPPPLSCSPIPPAGTGLARATRWCSSCSPRLLMDQQENQQLPETDWLKARLQAPLSLRRHRGRRLTPGGLCFFQAATGTASGGADRPTASADDDGAEPVFRVPLAAPYRPKIQQVRLFPTFNLQCTRSWAAAGRSPSIPWRVPAEGYQPSWLKEREASEDSAPKGRCAKPRLDKILL</sequence>
<organism evidence="3 4">
    <name type="scientific">Macrostomum lignano</name>
    <dbReference type="NCBI Taxonomy" id="282301"/>
    <lineage>
        <taxon>Eukaryota</taxon>
        <taxon>Metazoa</taxon>
        <taxon>Spiralia</taxon>
        <taxon>Lophotrochozoa</taxon>
        <taxon>Platyhelminthes</taxon>
        <taxon>Rhabditophora</taxon>
        <taxon>Macrostomorpha</taxon>
        <taxon>Macrostomida</taxon>
        <taxon>Macrostomidae</taxon>
        <taxon>Macrostomum</taxon>
    </lineage>
</organism>
<reference evidence="4" key="1">
    <citation type="submission" date="2016-11" db="UniProtKB">
        <authorList>
            <consortium name="WormBaseParasite"/>
        </authorList>
    </citation>
    <scope>IDENTIFICATION</scope>
</reference>
<feature type="region of interest" description="Disordered" evidence="1">
    <location>
        <begin position="177"/>
        <end position="206"/>
    </location>
</feature>
<proteinExistence type="predicted"/>
<evidence type="ECO:0000256" key="2">
    <source>
        <dbReference type="SAM" id="Phobius"/>
    </source>
</evidence>
<dbReference type="PANTHER" id="PTHR44733:SF1">
    <property type="entry name" value="DNAJ HOMOLOG SUBFAMILY C MEMBER 22"/>
    <property type="match status" value="1"/>
</dbReference>
<evidence type="ECO:0000256" key="1">
    <source>
        <dbReference type="SAM" id="MobiDB-lite"/>
    </source>
</evidence>
<accession>A0A1I8FCA4</accession>
<feature type="compositionally biased region" description="Basic and acidic residues" evidence="1">
    <location>
        <begin position="265"/>
        <end position="285"/>
    </location>
</feature>
<keyword evidence="2" id="KW-0472">Membrane</keyword>
<evidence type="ECO:0000313" key="3">
    <source>
        <dbReference type="Proteomes" id="UP000095280"/>
    </source>
</evidence>
<feature type="region of interest" description="Disordered" evidence="1">
    <location>
        <begin position="226"/>
        <end position="334"/>
    </location>
</feature>
<dbReference type="GO" id="GO:0016020">
    <property type="term" value="C:membrane"/>
    <property type="evidence" value="ECO:0007669"/>
    <property type="project" value="TreeGrafter"/>
</dbReference>
<protein>
    <submittedName>
        <fullName evidence="4">SSD domain-containing protein</fullName>
    </submittedName>
</protein>
<feature type="compositionally biased region" description="Low complexity" evidence="1">
    <location>
        <begin position="293"/>
        <end position="311"/>
    </location>
</feature>
<keyword evidence="2" id="KW-1133">Transmembrane helix</keyword>